<proteinExistence type="predicted"/>
<reference evidence="2" key="2">
    <citation type="submission" date="2020-09" db="EMBL/GenBank/DDBJ databases">
        <authorList>
            <person name="Sun Q."/>
            <person name="Kim S."/>
        </authorList>
    </citation>
    <scope>NUCLEOTIDE SEQUENCE</scope>
    <source>
        <strain evidence="2">KCTC 42651</strain>
    </source>
</reference>
<dbReference type="AlphaFoldDB" id="A0A919CMN4"/>
<protein>
    <recommendedName>
        <fullName evidence="1">Methyltransferase FkbM domain-containing protein</fullName>
    </recommendedName>
</protein>
<dbReference type="Gene3D" id="3.40.50.150">
    <property type="entry name" value="Vaccinia Virus protein VP39"/>
    <property type="match status" value="1"/>
</dbReference>
<dbReference type="EMBL" id="BMZS01000001">
    <property type="protein sequence ID" value="GHD41310.1"/>
    <property type="molecule type" value="Genomic_DNA"/>
</dbReference>
<accession>A0A919CMN4</accession>
<gene>
    <name evidence="2" type="ORF">GCM10017083_05570</name>
</gene>
<reference evidence="2" key="1">
    <citation type="journal article" date="2014" name="Int. J. Syst. Evol. Microbiol.">
        <title>Complete genome sequence of Corynebacterium casei LMG S-19264T (=DSM 44701T), isolated from a smear-ripened cheese.</title>
        <authorList>
            <consortium name="US DOE Joint Genome Institute (JGI-PGF)"/>
            <person name="Walter F."/>
            <person name="Albersmeier A."/>
            <person name="Kalinowski J."/>
            <person name="Ruckert C."/>
        </authorList>
    </citation>
    <scope>NUCLEOTIDE SEQUENCE</scope>
    <source>
        <strain evidence="2">KCTC 42651</strain>
    </source>
</reference>
<evidence type="ECO:0000313" key="3">
    <source>
        <dbReference type="Proteomes" id="UP000630353"/>
    </source>
</evidence>
<organism evidence="2 3">
    <name type="scientific">Thalassobaculum fulvum</name>
    <dbReference type="NCBI Taxonomy" id="1633335"/>
    <lineage>
        <taxon>Bacteria</taxon>
        <taxon>Pseudomonadati</taxon>
        <taxon>Pseudomonadota</taxon>
        <taxon>Alphaproteobacteria</taxon>
        <taxon>Rhodospirillales</taxon>
        <taxon>Thalassobaculaceae</taxon>
        <taxon>Thalassobaculum</taxon>
    </lineage>
</organism>
<dbReference type="RefSeq" id="WP_189987372.1">
    <property type="nucleotide sequence ID" value="NZ_BMZS01000001.1"/>
</dbReference>
<dbReference type="SUPFAM" id="SSF53335">
    <property type="entry name" value="S-adenosyl-L-methionine-dependent methyltransferases"/>
    <property type="match status" value="1"/>
</dbReference>
<dbReference type="PANTHER" id="PTHR34203:SF15">
    <property type="entry name" value="SLL1173 PROTEIN"/>
    <property type="match status" value="1"/>
</dbReference>
<dbReference type="Proteomes" id="UP000630353">
    <property type="component" value="Unassembled WGS sequence"/>
</dbReference>
<dbReference type="InterPro" id="IPR029063">
    <property type="entry name" value="SAM-dependent_MTases_sf"/>
</dbReference>
<dbReference type="PANTHER" id="PTHR34203">
    <property type="entry name" value="METHYLTRANSFERASE, FKBM FAMILY PROTEIN"/>
    <property type="match status" value="1"/>
</dbReference>
<evidence type="ECO:0000313" key="2">
    <source>
        <dbReference type="EMBL" id="GHD41310.1"/>
    </source>
</evidence>
<evidence type="ECO:0000259" key="1">
    <source>
        <dbReference type="Pfam" id="PF05050"/>
    </source>
</evidence>
<dbReference type="InterPro" id="IPR052514">
    <property type="entry name" value="SAM-dependent_MTase"/>
</dbReference>
<name>A0A919CMN4_9PROT</name>
<feature type="domain" description="Methyltransferase FkbM" evidence="1">
    <location>
        <begin position="192"/>
        <end position="355"/>
    </location>
</feature>
<dbReference type="NCBIfam" id="TIGR01444">
    <property type="entry name" value="fkbM_fam"/>
    <property type="match status" value="1"/>
</dbReference>
<comment type="caution">
    <text evidence="2">The sequence shown here is derived from an EMBL/GenBank/DDBJ whole genome shotgun (WGS) entry which is preliminary data.</text>
</comment>
<dbReference type="Pfam" id="PF05050">
    <property type="entry name" value="Methyltransf_21"/>
    <property type="match status" value="1"/>
</dbReference>
<dbReference type="InterPro" id="IPR006342">
    <property type="entry name" value="FkbM_mtfrase"/>
</dbReference>
<keyword evidence="3" id="KW-1185">Reference proteome</keyword>
<sequence length="376" mass="40060">MGGTTTTDTAERATATGDEPYRIARGLAGMPFPDAAHNLQRALAVVPGDVDLNALRLWLALRRHRAGPATIRAVNRMLACVPLLDRPLTAGNAFGVCVEARGAGLQETDPRRYFHYATLAHAAGLAAFHQRFGGALAVEHRGRQYLLQAGDRRVIFNVEGPRLGLHFDFFFVHEPGMWDWFAGFTPDDVLLDVGANVGIYSVAAAGLRGCRVVGLEPFPVNVAAARANVAANRLEALVTILPVAAAARSAHGRLSHDEAVPGVAAQAFHAVDEALPDGKSGLSVAGAAIDDLVASGTIPFPTRIKIDVDGGEGAVVAGMQATLADPRLDSVRLEIRWWEPGKQAVVDGLRRHGFEPQVADDPKNLLFRRRPAAAAR</sequence>